<dbReference type="AlphaFoldDB" id="D4LBV6"/>
<evidence type="ECO:0000313" key="2">
    <source>
        <dbReference type="EMBL" id="CBL17101.1"/>
    </source>
</evidence>
<dbReference type="KEGG" id="rch:RUM_09290"/>
<evidence type="ECO:0000313" key="3">
    <source>
        <dbReference type="Proteomes" id="UP000007054"/>
    </source>
</evidence>
<dbReference type="STRING" id="213810.RUM_09290"/>
<feature type="signal peptide" evidence="1">
    <location>
        <begin position="1"/>
        <end position="33"/>
    </location>
</feature>
<reference evidence="2" key="2">
    <citation type="submission" date="2010-03" db="EMBL/GenBank/DDBJ databases">
        <authorList>
            <person name="Pajon A."/>
        </authorList>
    </citation>
    <scope>NUCLEOTIDE SEQUENCE</scope>
    <source>
        <strain evidence="2">Type strain: 18P13</strain>
    </source>
</reference>
<sequence length="114" mass="12437">MKKVLNLRLFSIACAFLAIISILFTNAFSPAIAEAVSADYPAVLLRISTHDNSNHTSLYNYGGAAETVKMHCYADTAKTSLDNTHLSHAGALKIARMIAEETKKLDLKIGDKLR</sequence>
<dbReference type="Proteomes" id="UP000007054">
    <property type="component" value="Chromosome"/>
</dbReference>
<dbReference type="EMBL" id="FP929052">
    <property type="protein sequence ID" value="CBL17101.1"/>
    <property type="molecule type" value="Genomic_DNA"/>
</dbReference>
<accession>D4LBV6</accession>
<keyword evidence="1" id="KW-0732">Signal</keyword>
<dbReference type="HOGENOM" id="CLU_2119319_0_0_9"/>
<protein>
    <submittedName>
        <fullName evidence="2">Uncharacterized protein</fullName>
    </submittedName>
</protein>
<organism evidence="2 3">
    <name type="scientific">Ruminococcus champanellensis (strain DSM 18848 / JCM 17042 / KCTC 15320 / 18P13)</name>
    <dbReference type="NCBI Taxonomy" id="213810"/>
    <lineage>
        <taxon>Bacteria</taxon>
        <taxon>Bacillati</taxon>
        <taxon>Bacillota</taxon>
        <taxon>Clostridia</taxon>
        <taxon>Eubacteriales</taxon>
        <taxon>Oscillospiraceae</taxon>
        <taxon>Ruminococcus</taxon>
    </lineage>
</organism>
<keyword evidence="3" id="KW-1185">Reference proteome</keyword>
<dbReference type="GeneID" id="83155694"/>
<dbReference type="RefSeq" id="WP_015558008.1">
    <property type="nucleotide sequence ID" value="NC_021039.1"/>
</dbReference>
<name>D4LBV6_RUMC1</name>
<feature type="chain" id="PRO_5038572638" evidence="1">
    <location>
        <begin position="34"/>
        <end position="114"/>
    </location>
</feature>
<reference evidence="2" key="1">
    <citation type="submission" date="2010-03" db="EMBL/GenBank/DDBJ databases">
        <title>The genome sequence of Ruminococcus sp. 18P13.</title>
        <authorList>
            <consortium name="metaHIT consortium -- http://www.metahit.eu/"/>
            <person name="Pajon A."/>
            <person name="Turner K."/>
            <person name="Parkhill J."/>
            <person name="Bernalier A."/>
        </authorList>
    </citation>
    <scope>NUCLEOTIDE SEQUENCE [LARGE SCALE GENOMIC DNA]</scope>
    <source>
        <strain evidence="2">Type strain: 18P13</strain>
    </source>
</reference>
<dbReference type="BioCyc" id="RCHA213810:RUM_RS04470-MONOMER"/>
<evidence type="ECO:0000256" key="1">
    <source>
        <dbReference type="SAM" id="SignalP"/>
    </source>
</evidence>
<gene>
    <name evidence="2" type="ordered locus">RUM_09290</name>
</gene>
<proteinExistence type="predicted"/>